<protein>
    <submittedName>
        <fullName evidence="1">Uncharacterized protein</fullName>
    </submittedName>
</protein>
<evidence type="ECO:0000313" key="1">
    <source>
        <dbReference type="EMBL" id="ORD95566.1"/>
    </source>
</evidence>
<proteinExistence type="predicted"/>
<gene>
    <name evidence="1" type="ORF">HERIO_2395</name>
</gene>
<name>A0A1X0Q726_9MICR</name>
<keyword evidence="2" id="KW-1185">Reference proteome</keyword>
<evidence type="ECO:0000313" key="2">
    <source>
        <dbReference type="Proteomes" id="UP000192356"/>
    </source>
</evidence>
<accession>A0A1X0Q726</accession>
<dbReference type="EMBL" id="LVKB01000253">
    <property type="protein sequence ID" value="ORD95566.1"/>
    <property type="molecule type" value="Genomic_DNA"/>
</dbReference>
<organism evidence="1 2">
    <name type="scientific">Hepatospora eriocheir</name>
    <dbReference type="NCBI Taxonomy" id="1081669"/>
    <lineage>
        <taxon>Eukaryota</taxon>
        <taxon>Fungi</taxon>
        <taxon>Fungi incertae sedis</taxon>
        <taxon>Microsporidia</taxon>
        <taxon>Hepatosporidae</taxon>
        <taxon>Hepatospora</taxon>
    </lineage>
</organism>
<dbReference type="Proteomes" id="UP000192356">
    <property type="component" value="Unassembled WGS sequence"/>
</dbReference>
<reference evidence="1 2" key="1">
    <citation type="journal article" date="2017" name="Environ. Microbiol.">
        <title>Decay of the glycolytic pathway and adaptation to intranuclear parasitism within Enterocytozoonidae microsporidia.</title>
        <authorList>
            <person name="Wiredu Boakye D."/>
            <person name="Jaroenlak P."/>
            <person name="Prachumwat A."/>
            <person name="Williams T.A."/>
            <person name="Bateman K.S."/>
            <person name="Itsathitphaisarn O."/>
            <person name="Sritunyalucksana K."/>
            <person name="Paszkiewicz K.H."/>
            <person name="Moore K.A."/>
            <person name="Stentiford G.D."/>
            <person name="Williams B.A."/>
        </authorList>
    </citation>
    <scope>NUCLEOTIDE SEQUENCE [LARGE SCALE GENOMIC DNA]</scope>
    <source>
        <strain evidence="1 2">GB1</strain>
    </source>
</reference>
<sequence length="71" mass="8138">MILKIVYTAKYFFFFTSSNSKKLIKLSTKRSVLCCSLTFFQLGNDSRNMIKKNNSCIKNPPVISIAVLLIR</sequence>
<comment type="caution">
    <text evidence="1">The sequence shown here is derived from an EMBL/GenBank/DDBJ whole genome shotgun (WGS) entry which is preliminary data.</text>
</comment>
<dbReference type="VEuPathDB" id="MicrosporidiaDB:HERIO_2395"/>
<dbReference type="AlphaFoldDB" id="A0A1X0Q726"/>